<evidence type="ECO:0000256" key="4">
    <source>
        <dbReference type="ARBA" id="ARBA00023163"/>
    </source>
</evidence>
<dbReference type="GeneID" id="115879395"/>
<accession>A0A6J2XMI8</accession>
<dbReference type="InParanoid" id="A0A6J2XMI8"/>
<dbReference type="GO" id="GO:0006357">
    <property type="term" value="P:regulation of transcription by RNA polymerase II"/>
    <property type="evidence" value="ECO:0007669"/>
    <property type="project" value="TreeGrafter"/>
</dbReference>
<evidence type="ECO:0000313" key="7">
    <source>
        <dbReference type="RefSeq" id="XP_030752075.1"/>
    </source>
</evidence>
<dbReference type="CDD" id="cd22934">
    <property type="entry name" value="HFD_TADA1"/>
    <property type="match status" value="1"/>
</dbReference>
<keyword evidence="6" id="KW-1185">Reference proteome</keyword>
<sequence>MDLSEARRILDSVLGDEVRTQYFSCLRQWCLFSSTLTLEQLDAAVRKILTNKEQYKCHKNYILALQVKTGLNMYNGKHSKPVDNKNSFEMADFNDYVPPLSYAAASSSTRYRSAAAELFTPDSEFVMCRTEIAAWKNGLEGPGNDVNEVIAFACKVFLKNIITAMITKAKSYKVRDGKFQYGFNMPIPDPFLRNSRHIFDESLESKVDTDEGVLFPTPRISFERAEQEVAYAYGAARNVRTGVTLNKKLLFKTIVDNPQLLGVHSIHSVNVLKLGLDFDDNEEKDLLSDEESD</sequence>
<keyword evidence="3" id="KW-0805">Transcription regulation</keyword>
<dbReference type="FunCoup" id="A0A6J2XMI8">
    <property type="interactions" value="1336"/>
</dbReference>
<dbReference type="KEGG" id="soy:115879395"/>
<dbReference type="AlphaFoldDB" id="A0A6J2XMI8"/>
<keyword evidence="5" id="KW-0539">Nucleus</keyword>
<dbReference type="GO" id="GO:0005634">
    <property type="term" value="C:nucleus"/>
    <property type="evidence" value="ECO:0007669"/>
    <property type="project" value="UniProtKB-SubCell"/>
</dbReference>
<organism evidence="6 7">
    <name type="scientific">Sitophilus oryzae</name>
    <name type="common">Rice weevil</name>
    <name type="synonym">Curculio oryzae</name>
    <dbReference type="NCBI Taxonomy" id="7048"/>
    <lineage>
        <taxon>Eukaryota</taxon>
        <taxon>Metazoa</taxon>
        <taxon>Ecdysozoa</taxon>
        <taxon>Arthropoda</taxon>
        <taxon>Hexapoda</taxon>
        <taxon>Insecta</taxon>
        <taxon>Pterygota</taxon>
        <taxon>Neoptera</taxon>
        <taxon>Endopterygota</taxon>
        <taxon>Coleoptera</taxon>
        <taxon>Polyphaga</taxon>
        <taxon>Cucujiformia</taxon>
        <taxon>Curculionidae</taxon>
        <taxon>Dryophthorinae</taxon>
        <taxon>Sitophilus</taxon>
    </lineage>
</organism>
<reference evidence="7" key="1">
    <citation type="submission" date="2025-08" db="UniProtKB">
        <authorList>
            <consortium name="RefSeq"/>
        </authorList>
    </citation>
    <scope>IDENTIFICATION</scope>
    <source>
        <tissue evidence="7">Gonads</tissue>
    </source>
</reference>
<evidence type="ECO:0000256" key="1">
    <source>
        <dbReference type="ARBA" id="ARBA00004123"/>
    </source>
</evidence>
<dbReference type="GO" id="GO:0000124">
    <property type="term" value="C:SAGA complex"/>
    <property type="evidence" value="ECO:0007669"/>
    <property type="project" value="TreeGrafter"/>
</dbReference>
<name>A0A6J2XMI8_SITOR</name>
<dbReference type="OrthoDB" id="10264870at2759"/>
<dbReference type="RefSeq" id="XP_030752075.1">
    <property type="nucleotide sequence ID" value="XM_030896215.1"/>
</dbReference>
<keyword evidence="4" id="KW-0804">Transcription</keyword>
<evidence type="ECO:0000313" key="6">
    <source>
        <dbReference type="Proteomes" id="UP000504635"/>
    </source>
</evidence>
<comment type="subcellular location">
    <subcellularLocation>
        <location evidence="1">Nucleus</location>
    </subcellularLocation>
</comment>
<protein>
    <submittedName>
        <fullName evidence="7">Transcriptional adapter 1-like</fullName>
    </submittedName>
</protein>
<proteinExistence type="inferred from homology"/>
<evidence type="ECO:0000256" key="3">
    <source>
        <dbReference type="ARBA" id="ARBA00023015"/>
    </source>
</evidence>
<comment type="similarity">
    <text evidence="2">Belongs to the TADA1 family.</text>
</comment>
<evidence type="ECO:0000256" key="2">
    <source>
        <dbReference type="ARBA" id="ARBA00010314"/>
    </source>
</evidence>
<gene>
    <name evidence="7" type="primary">LOC115879395</name>
</gene>
<dbReference type="PANTHER" id="PTHR21277:SF5">
    <property type="entry name" value="TRANSCRIPTIONAL ADAPTER 1"/>
    <property type="match status" value="1"/>
</dbReference>
<dbReference type="InterPro" id="IPR024738">
    <property type="entry name" value="Hfi1/Tada1"/>
</dbReference>
<dbReference type="Proteomes" id="UP000504635">
    <property type="component" value="Unplaced"/>
</dbReference>
<evidence type="ECO:0000256" key="5">
    <source>
        <dbReference type="ARBA" id="ARBA00023242"/>
    </source>
</evidence>
<dbReference type="PANTHER" id="PTHR21277">
    <property type="entry name" value="TRANSCRIPTIONAL ADAPTER 1"/>
    <property type="match status" value="1"/>
</dbReference>
<dbReference type="GO" id="GO:0003713">
    <property type="term" value="F:transcription coactivator activity"/>
    <property type="evidence" value="ECO:0007669"/>
    <property type="project" value="TreeGrafter"/>
</dbReference>